<feature type="transmembrane region" description="Helical" evidence="1">
    <location>
        <begin position="69"/>
        <end position="97"/>
    </location>
</feature>
<keyword evidence="1" id="KW-0472">Membrane</keyword>
<dbReference type="InterPro" id="IPR010001">
    <property type="entry name" value="BofA"/>
</dbReference>
<protein>
    <submittedName>
        <fullName evidence="2">Membrane protein, BofA family</fullName>
    </submittedName>
</protein>
<keyword evidence="1" id="KW-0812">Transmembrane</keyword>
<name>A0A897MYR8_9EURY</name>
<dbReference type="EMBL" id="CP064787">
    <property type="protein sequence ID" value="QSG05604.1"/>
    <property type="molecule type" value="Genomic_DNA"/>
</dbReference>
<organism evidence="2 3">
    <name type="scientific">Halapricum desulfuricans</name>
    <dbReference type="NCBI Taxonomy" id="2841257"/>
    <lineage>
        <taxon>Archaea</taxon>
        <taxon>Methanobacteriati</taxon>
        <taxon>Methanobacteriota</taxon>
        <taxon>Stenosarchaea group</taxon>
        <taxon>Halobacteria</taxon>
        <taxon>Halobacteriales</taxon>
        <taxon>Haloarculaceae</taxon>
        <taxon>Halapricum</taxon>
    </lineage>
</organism>
<dbReference type="Proteomes" id="UP000663525">
    <property type="component" value="Chromosome"/>
</dbReference>
<proteinExistence type="predicted"/>
<evidence type="ECO:0000256" key="1">
    <source>
        <dbReference type="SAM" id="Phobius"/>
    </source>
</evidence>
<evidence type="ECO:0000313" key="2">
    <source>
        <dbReference type="EMBL" id="QSG05604.1"/>
    </source>
</evidence>
<keyword evidence="1" id="KW-1133">Transmembrane helix</keyword>
<accession>A0A897MYR8</accession>
<dbReference type="Pfam" id="PF07441">
    <property type="entry name" value="BofA"/>
    <property type="match status" value="1"/>
</dbReference>
<feature type="transmembrane region" description="Helical" evidence="1">
    <location>
        <begin position="40"/>
        <end position="63"/>
    </location>
</feature>
<evidence type="ECO:0000313" key="3">
    <source>
        <dbReference type="Proteomes" id="UP000663525"/>
    </source>
</evidence>
<sequence length="98" mass="10101">MSVPPLPSGMVTPIEVALVLVLLALLVGAYRIVKAVKPFVWNAVLGLIVFVLADLLFGLSVAISPLTLLVVAIAGVPGALLVILLSYLNVAFVAGLVL</sequence>
<feature type="transmembrane region" description="Helical" evidence="1">
    <location>
        <begin position="12"/>
        <end position="33"/>
    </location>
</feature>
<dbReference type="AlphaFoldDB" id="A0A897MYR8"/>
<reference evidence="2" key="1">
    <citation type="submission" date="2020-11" db="EMBL/GenBank/DDBJ databases">
        <title>Carbohydrate-dependent, anaerobic sulfur respiration: A novel catabolism in halophilic archaea.</title>
        <authorList>
            <person name="Sorokin D.Y."/>
            <person name="Messina E."/>
            <person name="Smedile F."/>
            <person name="La Cono V."/>
            <person name="Hallsworth J.E."/>
            <person name="Yakimov M.M."/>
        </authorList>
    </citation>
    <scope>NUCLEOTIDE SEQUENCE</scope>
    <source>
        <strain evidence="2">HSR12-1</strain>
    </source>
</reference>
<gene>
    <name evidence="2" type="ORF">HSR121_1258</name>
</gene>